<protein>
    <submittedName>
        <fullName evidence="3">Amidotransferase family protein</fullName>
    </submittedName>
    <submittedName>
        <fullName evidence="2">Glutamine amidotransferase</fullName>
    </submittedName>
</protein>
<evidence type="ECO:0000313" key="3">
    <source>
        <dbReference type="EMBL" id="OYR28790.1"/>
    </source>
</evidence>
<evidence type="ECO:0000259" key="1">
    <source>
        <dbReference type="Pfam" id="PF01965"/>
    </source>
</evidence>
<evidence type="ECO:0000313" key="5">
    <source>
        <dbReference type="Proteomes" id="UP000526233"/>
    </source>
</evidence>
<organism evidence="3 4">
    <name type="scientific">Brucella pseudogrignonensis</name>
    <dbReference type="NCBI Taxonomy" id="419475"/>
    <lineage>
        <taxon>Bacteria</taxon>
        <taxon>Pseudomonadati</taxon>
        <taxon>Pseudomonadota</taxon>
        <taxon>Alphaproteobacteria</taxon>
        <taxon>Hyphomicrobiales</taxon>
        <taxon>Brucellaceae</taxon>
        <taxon>Brucella/Ochrobactrum group</taxon>
        <taxon>Brucella</taxon>
    </lineage>
</organism>
<reference evidence="3 4" key="1">
    <citation type="submission" date="2017-07" db="EMBL/GenBank/DDBJ databases">
        <title>Phylogenetic study on the rhizospheric bacterium Ochrobactrum sp. A44.</title>
        <authorList>
            <person name="Krzyzanowska D.M."/>
            <person name="Ossowicki A."/>
            <person name="Rajewska M."/>
            <person name="Maciag T."/>
            <person name="Kaczynski Z."/>
            <person name="Czerwicka M."/>
            <person name="Jafra S."/>
        </authorList>
    </citation>
    <scope>NUCLEOTIDE SEQUENCE [LARGE SCALE GENOMIC DNA]</scope>
    <source>
        <strain evidence="3 4">CCUG 30717</strain>
    </source>
</reference>
<feature type="domain" description="DJ-1/PfpI" evidence="1">
    <location>
        <begin position="7"/>
        <end position="171"/>
    </location>
</feature>
<dbReference type="EMBL" id="PKQI01000002">
    <property type="protein sequence ID" value="NNV21854.1"/>
    <property type="molecule type" value="Genomic_DNA"/>
</dbReference>
<keyword evidence="3" id="KW-0808">Transferase</keyword>
<proteinExistence type="predicted"/>
<dbReference type="Proteomes" id="UP000216188">
    <property type="component" value="Unassembled WGS sequence"/>
</dbReference>
<dbReference type="InterPro" id="IPR029062">
    <property type="entry name" value="Class_I_gatase-like"/>
</dbReference>
<dbReference type="Pfam" id="PF01965">
    <property type="entry name" value="DJ-1_PfpI"/>
    <property type="match status" value="1"/>
</dbReference>
<sequence>MAETKMVGFVFVEGFADWEYGFLSASAREWFGVNTVSLAPAGAEVRSLSGFRLTPDRSTAPEENTDLDAIAVIGSDLWATPQAPDLTALLRAIAQRCGVVGGICGATLALARAGLFNGVNHTSNGREWIAERAPQYAGASRYQDVPDAVADKRIVSAPGTAPGTFAAAFLETLFPTERERIGEMRALFAREYT</sequence>
<evidence type="ECO:0000313" key="2">
    <source>
        <dbReference type="EMBL" id="NNV21854.1"/>
    </source>
</evidence>
<accession>A0A256GPA3</accession>
<dbReference type="AlphaFoldDB" id="A0A256GPA3"/>
<dbReference type="RefSeq" id="WP_007876677.1">
    <property type="nucleotide sequence ID" value="NZ_CAXURC020000001.1"/>
</dbReference>
<evidence type="ECO:0000313" key="4">
    <source>
        <dbReference type="Proteomes" id="UP000216188"/>
    </source>
</evidence>
<comment type="caution">
    <text evidence="3">The sequence shown here is derived from an EMBL/GenBank/DDBJ whole genome shotgun (WGS) entry which is preliminary data.</text>
</comment>
<name>A0A256GPA3_9HYPH</name>
<gene>
    <name evidence="3" type="ORF">CEV34_0974</name>
    <name evidence="2" type="ORF">EHE22_15640</name>
</gene>
<dbReference type="InterPro" id="IPR002818">
    <property type="entry name" value="DJ-1/PfpI"/>
</dbReference>
<dbReference type="GO" id="GO:0016740">
    <property type="term" value="F:transferase activity"/>
    <property type="evidence" value="ECO:0007669"/>
    <property type="project" value="UniProtKB-KW"/>
</dbReference>
<keyword evidence="2" id="KW-0315">Glutamine amidotransferase</keyword>
<dbReference type="SUPFAM" id="SSF52317">
    <property type="entry name" value="Class I glutamine amidotransferase-like"/>
    <property type="match status" value="1"/>
</dbReference>
<reference evidence="2 5" key="2">
    <citation type="submission" date="2018-11" db="EMBL/GenBank/DDBJ databases">
        <title>Genome sequencing and analysis.</title>
        <authorList>
            <person name="Huang Y.-T."/>
        </authorList>
    </citation>
    <scope>NUCLEOTIDE SEQUENCE [LARGE SCALE GENOMIC DNA]</scope>
    <source>
        <strain evidence="2 5">SHIN</strain>
    </source>
</reference>
<dbReference type="Gene3D" id="3.40.50.880">
    <property type="match status" value="1"/>
</dbReference>
<keyword evidence="4" id="KW-1185">Reference proteome</keyword>
<dbReference type="EMBL" id="NNRM01000012">
    <property type="protein sequence ID" value="OYR28790.1"/>
    <property type="molecule type" value="Genomic_DNA"/>
</dbReference>
<dbReference type="Proteomes" id="UP000526233">
    <property type="component" value="Unassembled WGS sequence"/>
</dbReference>
<dbReference type="STRING" id="419475.A8A54_08865"/>